<keyword evidence="6" id="KW-1185">Reference proteome</keyword>
<dbReference type="EMBL" id="BMMT01000018">
    <property type="protein sequence ID" value="GGJ01467.1"/>
    <property type="molecule type" value="Genomic_DNA"/>
</dbReference>
<evidence type="ECO:0000313" key="5">
    <source>
        <dbReference type="Proteomes" id="UP000597989"/>
    </source>
</evidence>
<reference evidence="3" key="4">
    <citation type="submission" date="2023-12" db="EMBL/GenBank/DDBJ databases">
        <authorList>
            <person name="Sun Q."/>
            <person name="Inoue M."/>
        </authorList>
    </citation>
    <scope>NUCLEOTIDE SEQUENCE</scope>
    <source>
        <strain evidence="3">JCM 10664</strain>
    </source>
</reference>
<reference evidence="3 6" key="2">
    <citation type="journal article" date="2019" name="Int. J. Syst. Evol. Microbiol.">
        <title>The Global Catalogue of Microorganisms (GCM) 10K type strain sequencing project: providing services to taxonomists for standard genome sequencing and annotation.</title>
        <authorList>
            <consortium name="The Broad Institute Genomics Platform"/>
            <consortium name="The Broad Institute Genome Sequencing Center for Infectious Disease"/>
            <person name="Wu L."/>
            <person name="Ma J."/>
        </authorList>
    </citation>
    <scope>NUCLEOTIDE SEQUENCE [LARGE SCALE GENOMIC DNA]</scope>
    <source>
        <strain evidence="3 6">JCM 10664</strain>
    </source>
</reference>
<dbReference type="Proteomes" id="UP001500220">
    <property type="component" value="Unassembled WGS sequence"/>
</dbReference>
<evidence type="ECO:0000313" key="4">
    <source>
        <dbReference type="EMBL" id="GGJ01467.1"/>
    </source>
</evidence>
<dbReference type="Proteomes" id="UP000597989">
    <property type="component" value="Unassembled WGS sequence"/>
</dbReference>
<dbReference type="AlphaFoldDB" id="A0A917K7D0"/>
<evidence type="ECO:0008006" key="7">
    <source>
        <dbReference type="Google" id="ProtNLM"/>
    </source>
</evidence>
<feature type="region of interest" description="Disordered" evidence="1">
    <location>
        <begin position="46"/>
        <end position="66"/>
    </location>
</feature>
<keyword evidence="2" id="KW-0732">Signal</keyword>
<feature type="signal peptide" evidence="2">
    <location>
        <begin position="1"/>
        <end position="24"/>
    </location>
</feature>
<sequence length="66" mass="6526">MRMHTVTVPLLLAAGMLGGTGVAAAVIDPIDAATCLAETPSELTSALDPTALPSPTELPGVNCLAP</sequence>
<proteinExistence type="predicted"/>
<evidence type="ECO:0000313" key="6">
    <source>
        <dbReference type="Proteomes" id="UP001500220"/>
    </source>
</evidence>
<reference evidence="4 5" key="1">
    <citation type="journal article" date="2014" name="Int. J. Syst. Evol. Microbiol.">
        <title>Complete genome sequence of Corynebacterium casei LMG S-19264T (=DSM 44701T), isolated from a smear-ripened cheese.</title>
        <authorList>
            <consortium name="US DOE Joint Genome Institute (JGI-PGF)"/>
            <person name="Walter F."/>
            <person name="Albersmeier A."/>
            <person name="Kalinowski J."/>
            <person name="Ruckert C."/>
        </authorList>
    </citation>
    <scope>NUCLEOTIDE SEQUENCE [LARGE SCALE GENOMIC DNA]</scope>
    <source>
        <strain evidence="4 5">CGMCC 4.7206</strain>
    </source>
</reference>
<dbReference type="EMBL" id="BAAAHC010000003">
    <property type="protein sequence ID" value="GAA0509413.1"/>
    <property type="molecule type" value="Genomic_DNA"/>
</dbReference>
<protein>
    <recommendedName>
        <fullName evidence="7">Secreted protein</fullName>
    </recommendedName>
</protein>
<feature type="chain" id="PRO_5038338127" description="Secreted protein" evidence="2">
    <location>
        <begin position="25"/>
        <end position="66"/>
    </location>
</feature>
<gene>
    <name evidence="3" type="ORF">GCM10009545_09390</name>
    <name evidence="4" type="ORF">GCM10011581_43330</name>
</gene>
<accession>A0A917K7D0</accession>
<organism evidence="4 5">
    <name type="scientific">Saccharopolyspora thermophila</name>
    <dbReference type="NCBI Taxonomy" id="89367"/>
    <lineage>
        <taxon>Bacteria</taxon>
        <taxon>Bacillati</taxon>
        <taxon>Actinomycetota</taxon>
        <taxon>Actinomycetes</taxon>
        <taxon>Pseudonocardiales</taxon>
        <taxon>Pseudonocardiaceae</taxon>
        <taxon>Saccharopolyspora</taxon>
    </lineage>
</organism>
<comment type="caution">
    <text evidence="4">The sequence shown here is derived from an EMBL/GenBank/DDBJ whole genome shotgun (WGS) entry which is preliminary data.</text>
</comment>
<name>A0A917K7D0_9PSEU</name>
<evidence type="ECO:0000256" key="1">
    <source>
        <dbReference type="SAM" id="MobiDB-lite"/>
    </source>
</evidence>
<dbReference type="RefSeq" id="WP_188990581.1">
    <property type="nucleotide sequence ID" value="NZ_BAAAHC010000003.1"/>
</dbReference>
<evidence type="ECO:0000256" key="2">
    <source>
        <dbReference type="SAM" id="SignalP"/>
    </source>
</evidence>
<evidence type="ECO:0000313" key="3">
    <source>
        <dbReference type="EMBL" id="GAA0509413.1"/>
    </source>
</evidence>
<reference evidence="4" key="3">
    <citation type="submission" date="2020-09" db="EMBL/GenBank/DDBJ databases">
        <authorList>
            <person name="Sun Q."/>
            <person name="Zhou Y."/>
        </authorList>
    </citation>
    <scope>NUCLEOTIDE SEQUENCE</scope>
    <source>
        <strain evidence="4">CGMCC 4.7206</strain>
    </source>
</reference>